<dbReference type="Gene3D" id="4.10.320.10">
    <property type="entry name" value="E3-binding domain"/>
    <property type="match status" value="1"/>
</dbReference>
<dbReference type="Pfam" id="PF02817">
    <property type="entry name" value="E3_binding"/>
    <property type="match status" value="1"/>
</dbReference>
<dbReference type="EMBL" id="NWUJ01000003">
    <property type="protein sequence ID" value="PFH36207.1"/>
    <property type="molecule type" value="Genomic_DNA"/>
</dbReference>
<dbReference type="GO" id="GO:0005759">
    <property type="term" value="C:mitochondrial matrix"/>
    <property type="evidence" value="ECO:0007669"/>
    <property type="project" value="UniProtKB-SubCell"/>
</dbReference>
<organism evidence="13 14">
    <name type="scientific">Besnoitia besnoiti</name>
    <name type="common">Apicomplexan protozoan</name>
    <dbReference type="NCBI Taxonomy" id="94643"/>
    <lineage>
        <taxon>Eukaryota</taxon>
        <taxon>Sar</taxon>
        <taxon>Alveolata</taxon>
        <taxon>Apicomplexa</taxon>
        <taxon>Conoidasida</taxon>
        <taxon>Coccidia</taxon>
        <taxon>Eucoccidiorida</taxon>
        <taxon>Eimeriorina</taxon>
        <taxon>Sarcocystidae</taxon>
        <taxon>Besnoitia</taxon>
    </lineage>
</organism>
<feature type="region of interest" description="Disordered" evidence="10">
    <location>
        <begin position="164"/>
        <end position="205"/>
    </location>
</feature>
<comment type="subcellular location">
    <subcellularLocation>
        <location evidence="2">Mitochondrion matrix</location>
    </subcellularLocation>
</comment>
<keyword evidence="6" id="KW-0809">Transit peptide</keyword>
<name>A0A2A9MKQ5_BESBE</name>
<evidence type="ECO:0000256" key="8">
    <source>
        <dbReference type="ARBA" id="ARBA00023315"/>
    </source>
</evidence>
<dbReference type="KEGG" id="bbes:BESB_043990"/>
<reference evidence="13 14" key="1">
    <citation type="submission" date="2017-09" db="EMBL/GenBank/DDBJ databases">
        <title>Genome sequencing of Besnoitia besnoiti strain Bb-Ger1.</title>
        <authorList>
            <person name="Schares G."/>
            <person name="Venepally P."/>
            <person name="Lorenzi H.A."/>
        </authorList>
    </citation>
    <scope>NUCLEOTIDE SEQUENCE [LARGE SCALE GENOMIC DNA]</scope>
    <source>
        <strain evidence="13 14">Bb-Ger1</strain>
    </source>
</reference>
<feature type="domain" description="Lipoyl-binding" evidence="11">
    <location>
        <begin position="83"/>
        <end position="158"/>
    </location>
</feature>
<dbReference type="STRING" id="94643.A0A2A9MKQ5"/>
<dbReference type="GO" id="GO:0031405">
    <property type="term" value="F:lipoic acid binding"/>
    <property type="evidence" value="ECO:0007669"/>
    <property type="project" value="TreeGrafter"/>
</dbReference>
<dbReference type="PROSITE" id="PS51826">
    <property type="entry name" value="PSBD"/>
    <property type="match status" value="1"/>
</dbReference>
<comment type="cofactor">
    <cofactor evidence="1 9">
        <name>(R)-lipoate</name>
        <dbReference type="ChEBI" id="CHEBI:83088"/>
    </cofactor>
</comment>
<dbReference type="Gene3D" id="3.30.559.10">
    <property type="entry name" value="Chloramphenicol acetyltransferase-like domain"/>
    <property type="match status" value="1"/>
</dbReference>
<keyword evidence="14" id="KW-1185">Reference proteome</keyword>
<dbReference type="PANTHER" id="PTHR43178">
    <property type="entry name" value="DIHYDROLIPOAMIDE ACETYLTRANSFERASE COMPONENT OF PYRUVATE DEHYDROGENASE COMPLEX"/>
    <property type="match status" value="1"/>
</dbReference>
<dbReference type="VEuPathDB" id="ToxoDB:BESB_043990"/>
<proteinExistence type="inferred from homology"/>
<feature type="compositionally biased region" description="Low complexity" evidence="10">
    <location>
        <begin position="178"/>
        <end position="203"/>
    </location>
</feature>
<keyword evidence="7" id="KW-0496">Mitochondrion</keyword>
<dbReference type="InterPro" id="IPR050743">
    <property type="entry name" value="2-oxoacid_DH_E2_comp"/>
</dbReference>
<dbReference type="RefSeq" id="XP_029220216.1">
    <property type="nucleotide sequence ID" value="XM_029362850.1"/>
</dbReference>
<dbReference type="EC" id="2.3.1.-" evidence="9"/>
<evidence type="ECO:0000256" key="4">
    <source>
        <dbReference type="ARBA" id="ARBA00022679"/>
    </source>
</evidence>
<feature type="domain" description="Peripheral subunit-binding (PSBD)" evidence="12">
    <location>
        <begin position="199"/>
        <end position="236"/>
    </location>
</feature>
<evidence type="ECO:0000259" key="12">
    <source>
        <dbReference type="PROSITE" id="PS51826"/>
    </source>
</evidence>
<dbReference type="SUPFAM" id="SSF52777">
    <property type="entry name" value="CoA-dependent acyltransferases"/>
    <property type="match status" value="1"/>
</dbReference>
<accession>A0A2A9MKQ5</accession>
<comment type="similarity">
    <text evidence="3 9">Belongs to the 2-oxoacid dehydrogenase family.</text>
</comment>
<dbReference type="InterPro" id="IPR001078">
    <property type="entry name" value="2-oxoacid_DH_actylTfrase"/>
</dbReference>
<dbReference type="InterPro" id="IPR003016">
    <property type="entry name" value="2-oxoA_DH_lipoyl-BS"/>
</dbReference>
<dbReference type="Pfam" id="PF00198">
    <property type="entry name" value="2-oxoacid_dh"/>
    <property type="match status" value="1"/>
</dbReference>
<dbReference type="Proteomes" id="UP000224006">
    <property type="component" value="Chromosome III"/>
</dbReference>
<dbReference type="PANTHER" id="PTHR43178:SF5">
    <property type="entry name" value="LIPOAMIDE ACYLTRANSFERASE COMPONENT OF BRANCHED-CHAIN ALPHA-KETO ACID DEHYDROGENASE COMPLEX, MITOCHONDRIAL"/>
    <property type="match status" value="1"/>
</dbReference>
<dbReference type="InterPro" id="IPR000089">
    <property type="entry name" value="Biotin_lipoyl"/>
</dbReference>
<dbReference type="SUPFAM" id="SSF47005">
    <property type="entry name" value="Peripheral subunit-binding domain of 2-oxo acid dehydrogenase complex"/>
    <property type="match status" value="1"/>
</dbReference>
<feature type="compositionally biased region" description="Low complexity" evidence="10">
    <location>
        <begin position="244"/>
        <end position="257"/>
    </location>
</feature>
<evidence type="ECO:0000256" key="3">
    <source>
        <dbReference type="ARBA" id="ARBA00007317"/>
    </source>
</evidence>
<dbReference type="PROSITE" id="PS50968">
    <property type="entry name" value="BIOTINYL_LIPOYL"/>
    <property type="match status" value="1"/>
</dbReference>
<dbReference type="PROSITE" id="PS00189">
    <property type="entry name" value="LIPOYL"/>
    <property type="match status" value="1"/>
</dbReference>
<evidence type="ECO:0000313" key="13">
    <source>
        <dbReference type="EMBL" id="PFH36207.1"/>
    </source>
</evidence>
<evidence type="ECO:0000313" key="14">
    <source>
        <dbReference type="Proteomes" id="UP000224006"/>
    </source>
</evidence>
<evidence type="ECO:0000256" key="6">
    <source>
        <dbReference type="ARBA" id="ARBA00022946"/>
    </source>
</evidence>
<protein>
    <recommendedName>
        <fullName evidence="9">Dihydrolipoamide acetyltransferase component of pyruvate dehydrogenase complex</fullName>
        <ecNumber evidence="9">2.3.1.-</ecNumber>
    </recommendedName>
</protein>
<evidence type="ECO:0000256" key="2">
    <source>
        <dbReference type="ARBA" id="ARBA00004305"/>
    </source>
</evidence>
<dbReference type="OrthoDB" id="202158at2759"/>
<dbReference type="GO" id="GO:0016407">
    <property type="term" value="F:acetyltransferase activity"/>
    <property type="evidence" value="ECO:0007669"/>
    <property type="project" value="TreeGrafter"/>
</dbReference>
<dbReference type="InterPro" id="IPR004167">
    <property type="entry name" value="PSBD"/>
</dbReference>
<evidence type="ECO:0000256" key="10">
    <source>
        <dbReference type="SAM" id="MobiDB-lite"/>
    </source>
</evidence>
<dbReference type="InterPro" id="IPR011053">
    <property type="entry name" value="Single_hybrid_motif"/>
</dbReference>
<feature type="region of interest" description="Disordered" evidence="10">
    <location>
        <begin position="244"/>
        <end position="268"/>
    </location>
</feature>
<dbReference type="InterPro" id="IPR036625">
    <property type="entry name" value="E3-bd_dom_sf"/>
</dbReference>
<dbReference type="Pfam" id="PF00364">
    <property type="entry name" value="Biotin_lipoyl"/>
    <property type="match status" value="1"/>
</dbReference>
<keyword evidence="8 9" id="KW-0012">Acyltransferase</keyword>
<dbReference type="Gene3D" id="2.40.50.100">
    <property type="match status" value="1"/>
</dbReference>
<evidence type="ECO:0000256" key="7">
    <source>
        <dbReference type="ARBA" id="ARBA00023128"/>
    </source>
</evidence>
<evidence type="ECO:0000259" key="11">
    <source>
        <dbReference type="PROSITE" id="PS50968"/>
    </source>
</evidence>
<dbReference type="FunFam" id="2.40.50.100:FF:000013">
    <property type="entry name" value="Dihydrolipoamide acetyltransferase component of pyruvate dehydrogenase complex"/>
    <property type="match status" value="1"/>
</dbReference>
<dbReference type="AlphaFoldDB" id="A0A2A9MKQ5"/>
<dbReference type="CDD" id="cd06849">
    <property type="entry name" value="lipoyl_domain"/>
    <property type="match status" value="1"/>
</dbReference>
<dbReference type="InterPro" id="IPR023213">
    <property type="entry name" value="CAT-like_dom_sf"/>
</dbReference>
<dbReference type="GeneID" id="40309329"/>
<comment type="caution">
    <text evidence="13">The sequence shown here is derived from an EMBL/GenBank/DDBJ whole genome shotgun (WGS) entry which is preliminary data.</text>
</comment>
<sequence length="511" mass="54567">MFASRRLVLSAVPRVGAPGAMHAVKTSFSVAAPLASLRASSAVAPACGMASRGHGHPQQSLSVPVVVGGKRSFLTVSRPVLAVKTFKLADIGEGIAQVELLKWHKKVGDEVEEMEDLCQVQSDKAAVEITSRFTGKVLKLHQKEGAMVRIGAPLLDIDVVGSDEVAEEEDAKDDTPHASAPAPSSSASAPAPSSSAPASAAPATRRFAKEKGVDLSLVRGTGRNGLITKEDVIKFLEGSQSAAAPTPAAARAGQPQAPVTPQRPQRETTKVQLKGFSRAMVKAMNDTVKVPQLNIGDEYDVTDLVKMREFLVSQTAKKYNSRPTITAFLIKAVSLALDETPILNSKFDADTNDSYTQFGSHNISIAMDTPNGLVVPNIKNVQDLNILEIQAELHRLQGLAMDNKLSPADLQGGTISISNVGVISGTYVHALLFDGQACIVGVGQAQDLPRFVKSKSGKAALDDEDLVERRKIMTVAFTADHRHCDGATVARFNKRVKELLENPEMMLLHLR</sequence>
<dbReference type="FunFam" id="3.30.559.10:FF:000007">
    <property type="entry name" value="Dihydrolipoamide acetyltransferase component of pyruvate dehydrogenase complex"/>
    <property type="match status" value="1"/>
</dbReference>
<evidence type="ECO:0000256" key="5">
    <source>
        <dbReference type="ARBA" id="ARBA00022823"/>
    </source>
</evidence>
<evidence type="ECO:0000256" key="1">
    <source>
        <dbReference type="ARBA" id="ARBA00001938"/>
    </source>
</evidence>
<dbReference type="SUPFAM" id="SSF51230">
    <property type="entry name" value="Single hybrid motif"/>
    <property type="match status" value="1"/>
</dbReference>
<gene>
    <name evidence="13" type="ORF">BESB_043990</name>
</gene>
<keyword evidence="5 9" id="KW-0450">Lipoyl</keyword>
<evidence type="ECO:0000256" key="9">
    <source>
        <dbReference type="RuleBase" id="RU003423"/>
    </source>
</evidence>
<keyword evidence="4 9" id="KW-0808">Transferase</keyword>